<dbReference type="Proteomes" id="UP000279089">
    <property type="component" value="Unassembled WGS sequence"/>
</dbReference>
<dbReference type="Gene3D" id="2.160.20.10">
    <property type="entry name" value="Single-stranded right-handed beta-helix, Pectin lyase-like"/>
    <property type="match status" value="1"/>
</dbReference>
<dbReference type="EMBL" id="RMBX01000011">
    <property type="protein sequence ID" value="RPD39360.1"/>
    <property type="molecule type" value="Genomic_DNA"/>
</dbReference>
<gene>
    <name evidence="2" type="ORF">EG028_19750</name>
</gene>
<feature type="signal peptide" evidence="1">
    <location>
        <begin position="1"/>
        <end position="17"/>
    </location>
</feature>
<dbReference type="InterPro" id="IPR011050">
    <property type="entry name" value="Pectin_lyase_fold/virulence"/>
</dbReference>
<dbReference type="SMART" id="SM00710">
    <property type="entry name" value="PbH1"/>
    <property type="match status" value="6"/>
</dbReference>
<dbReference type="OrthoDB" id="6475864at2"/>
<evidence type="ECO:0008006" key="4">
    <source>
        <dbReference type="Google" id="ProtNLM"/>
    </source>
</evidence>
<keyword evidence="3" id="KW-1185">Reference proteome</keyword>
<dbReference type="InterPro" id="IPR039513">
    <property type="entry name" value="PL-6"/>
</dbReference>
<dbReference type="Pfam" id="PF14592">
    <property type="entry name" value="Chondroitinas_B"/>
    <property type="match status" value="1"/>
</dbReference>
<dbReference type="SUPFAM" id="SSF51126">
    <property type="entry name" value="Pectin lyase-like"/>
    <property type="match status" value="1"/>
</dbReference>
<protein>
    <recommendedName>
        <fullName evidence="4">Right handed beta helix domain-containing protein</fullName>
    </recommendedName>
</protein>
<evidence type="ECO:0000256" key="1">
    <source>
        <dbReference type="SAM" id="SignalP"/>
    </source>
</evidence>
<dbReference type="InterPro" id="IPR006626">
    <property type="entry name" value="PbH1"/>
</dbReference>
<sequence>MKHLIFTALLSLGVANAYCESYLIHNEQEFTAVLPKLKAGDRVKIANGTYTPWSVTISTAATEEQPLTIEAETPGKVIFSGDVSQTVFRLTGSNIILRGITFKDCNLVKVEKRSGVLVELSGSTRCRLTGCTFSKVTAKTQFMPAVIISGMGEFNSVVHCTFSNNVDNMDVTVKVTKESTPSYTMIAHNLFSDKKPVSWKNGNGGECVQIGQDPILLGNISGSSIVWDNRFIRCNGEPEVISNKSSDNSYIKNYLEDCEGEIVMRGGHDCRVDSNIIKGGNSGIRVNGTGHTITHNRISNVKTGIRLMYGMAKSKTETGFYIAASDCVIKFNHIENTTNGIFIGDSKNVDWTGKFDTIRYPSRVMQDVAPFNNSLADNVFVHTGTEVVKQ</sequence>
<accession>A0A3N4MGY7</accession>
<keyword evidence="1" id="KW-0732">Signal</keyword>
<organism evidence="2 3">
    <name type="scientific">Chitinophaga barathri</name>
    <dbReference type="NCBI Taxonomy" id="1647451"/>
    <lineage>
        <taxon>Bacteria</taxon>
        <taxon>Pseudomonadati</taxon>
        <taxon>Bacteroidota</taxon>
        <taxon>Chitinophagia</taxon>
        <taxon>Chitinophagales</taxon>
        <taxon>Chitinophagaceae</taxon>
        <taxon>Chitinophaga</taxon>
    </lineage>
</organism>
<comment type="caution">
    <text evidence="2">The sequence shown here is derived from an EMBL/GenBank/DDBJ whole genome shotgun (WGS) entry which is preliminary data.</text>
</comment>
<proteinExistence type="predicted"/>
<dbReference type="InterPro" id="IPR012334">
    <property type="entry name" value="Pectin_lyas_fold"/>
</dbReference>
<dbReference type="RefSeq" id="WP_120518002.1">
    <property type="nucleotide sequence ID" value="NZ_QXZY01000011.1"/>
</dbReference>
<name>A0A3N4MGY7_9BACT</name>
<evidence type="ECO:0000313" key="2">
    <source>
        <dbReference type="EMBL" id="RPD39360.1"/>
    </source>
</evidence>
<evidence type="ECO:0000313" key="3">
    <source>
        <dbReference type="Proteomes" id="UP000279089"/>
    </source>
</evidence>
<dbReference type="AlphaFoldDB" id="A0A3N4MGY7"/>
<feature type="chain" id="PRO_5018298863" description="Right handed beta helix domain-containing protein" evidence="1">
    <location>
        <begin position="18"/>
        <end position="390"/>
    </location>
</feature>
<reference evidence="3" key="1">
    <citation type="submission" date="2018-11" db="EMBL/GenBank/DDBJ databases">
        <title>Chitinophaga lutea sp.nov., isolate from arsenic contaminated soil.</title>
        <authorList>
            <person name="Zong Y."/>
        </authorList>
    </citation>
    <scope>NUCLEOTIDE SEQUENCE [LARGE SCALE GENOMIC DNA]</scope>
    <source>
        <strain evidence="3">YLT18</strain>
    </source>
</reference>